<gene>
    <name evidence="1" type="ORF">HMPREF0591_2072</name>
</gene>
<evidence type="ECO:0000313" key="1">
    <source>
        <dbReference type="EMBL" id="EFG78003.1"/>
    </source>
</evidence>
<organism evidence="1 2">
    <name type="scientific">Mycobacterium parascrofulaceum ATCC BAA-614</name>
    <dbReference type="NCBI Taxonomy" id="525368"/>
    <lineage>
        <taxon>Bacteria</taxon>
        <taxon>Bacillati</taxon>
        <taxon>Actinomycetota</taxon>
        <taxon>Actinomycetes</taxon>
        <taxon>Mycobacteriales</taxon>
        <taxon>Mycobacteriaceae</taxon>
        <taxon>Mycobacterium</taxon>
        <taxon>Mycobacterium simiae complex</taxon>
    </lineage>
</organism>
<dbReference type="Proteomes" id="UP000003653">
    <property type="component" value="Unassembled WGS sequence"/>
</dbReference>
<reference evidence="1 2" key="1">
    <citation type="submission" date="2010-04" db="EMBL/GenBank/DDBJ databases">
        <authorList>
            <person name="Muzny D."/>
            <person name="Qin X."/>
            <person name="Deng J."/>
            <person name="Jiang H."/>
            <person name="Liu Y."/>
            <person name="Qu J."/>
            <person name="Song X.-Z."/>
            <person name="Zhang L."/>
            <person name="Thornton R."/>
            <person name="Coyle M."/>
            <person name="Francisco L."/>
            <person name="Jackson L."/>
            <person name="Javaid M."/>
            <person name="Korchina V."/>
            <person name="Kovar C."/>
            <person name="Mata R."/>
            <person name="Mathew T."/>
            <person name="Ngo R."/>
            <person name="Nguyen L."/>
            <person name="Nguyen N."/>
            <person name="Okwuonu G."/>
            <person name="Ongeri F."/>
            <person name="Pham C."/>
            <person name="Simmons D."/>
            <person name="Wilczek-Boney K."/>
            <person name="Hale W."/>
            <person name="Jakkamsetti A."/>
            <person name="Pham P."/>
            <person name="Ruth R."/>
            <person name="San Lucas F."/>
            <person name="Warren J."/>
            <person name="Zhang J."/>
            <person name="Zhao Z."/>
            <person name="Zhou C."/>
            <person name="Zhu D."/>
            <person name="Lee S."/>
            <person name="Bess C."/>
            <person name="Blankenburg K."/>
            <person name="Forbes L."/>
            <person name="Fu Q."/>
            <person name="Gubbala S."/>
            <person name="Hirani K."/>
            <person name="Jayaseelan J.C."/>
            <person name="Lara F."/>
            <person name="Munidasa M."/>
            <person name="Palculict T."/>
            <person name="Patil S."/>
            <person name="Pu L.-L."/>
            <person name="Saada N."/>
            <person name="Tang L."/>
            <person name="Weissenberger G."/>
            <person name="Zhu Y."/>
            <person name="Hemphill L."/>
            <person name="Shang Y."/>
            <person name="Youmans B."/>
            <person name="Ayvaz T."/>
            <person name="Ross M."/>
            <person name="Santibanez J."/>
            <person name="Aqrawi P."/>
            <person name="Gross S."/>
            <person name="Joshi V."/>
            <person name="Fowler G."/>
            <person name="Nazareth L."/>
            <person name="Reid J."/>
            <person name="Worley K."/>
            <person name="Petrosino J."/>
            <person name="Highlander S."/>
            <person name="Gibbs R."/>
        </authorList>
    </citation>
    <scope>NUCLEOTIDE SEQUENCE [LARGE SCALE GENOMIC DNA]</scope>
    <source>
        <strain evidence="1 2">ATCC BAA-614</strain>
    </source>
</reference>
<dbReference type="HOGENOM" id="CLU_142836_1_0_11"/>
<dbReference type="AlphaFoldDB" id="D5P7C8"/>
<protein>
    <submittedName>
        <fullName evidence="1">Uncharacterized protein</fullName>
    </submittedName>
</protein>
<comment type="caution">
    <text evidence="1">The sequence shown here is derived from an EMBL/GenBank/DDBJ whole genome shotgun (WGS) entry which is preliminary data.</text>
</comment>
<name>D5P7C8_9MYCO</name>
<keyword evidence="2" id="KW-1185">Reference proteome</keyword>
<dbReference type="eggNOG" id="ENOG5033FXQ">
    <property type="taxonomic scope" value="Bacteria"/>
</dbReference>
<sequence length="122" mass="13442">MTGRAALLNYADDVLDGRIALGPRAARIAALLARMAFEDWLDEQNASWAATSEKPPTMISKLVVLSSFRGPDVGEQARRVWYSLSRAVHHHAYELQPSLTEVRHLVAQTRSLTEANSVAAMV</sequence>
<evidence type="ECO:0000313" key="2">
    <source>
        <dbReference type="Proteomes" id="UP000003653"/>
    </source>
</evidence>
<proteinExistence type="predicted"/>
<accession>D5P7C8</accession>
<dbReference type="EMBL" id="ADNV01000197">
    <property type="protein sequence ID" value="EFG78003.1"/>
    <property type="molecule type" value="Genomic_DNA"/>
</dbReference>